<dbReference type="InterPro" id="IPR039329">
    <property type="entry name" value="SIAE"/>
</dbReference>
<feature type="domain" description="Sialate O-acetylesterase" evidence="2">
    <location>
        <begin position="102"/>
        <end position="225"/>
    </location>
</feature>
<sequence length="641" mass="71213">MTVSRLLLIILWFCPLAAADIRLPRLISDGMVLQRDQAIVLWGWADSDEVVRVKLDGKLVGKAGSSGGKWSLTLPAQPAGGPHRIELSGHNELALQDVYFGDVWVASGQSNMELPMARVAEAYPEDLATADFPLIRQFKVPQKYHFQAPQADFESGRWVAASPQTVADFSAVAFYFARSLFRQNGVPIGILNNALGGSPVEAWMSEEALQTFPDALAEAERFKNDELVGSIIEADRAKNDKWYGDLNRNDAGLTGPKPWYAPDLDDSDWQGFQVPGFADGPDGEALNGVWWFRKRVHLSAQQAQQADILRLGRIVDADETYINGVRVGHTTYQYPPRRYPIPDGLLKAGDNQITIRVIGNSGRHGFFFDKPYWIGNEQQKTDLTGQWKVKSGALAPALPGDTFIRWKPLGLYNGLTAPLTRLPIKGVIWYQGESNTGRWQDYRAKFTTMIRDWRDKWGQGRFPFLFVQLANFMEKQPQPIDSNWARLREAQTQSLSEPNTAMAITIDVGEWNDIHPVNKQAVGERLALAARALALGEEVVYQGPQLQSVQAKDDSLVLAFDPLAGELVLKSPHDQAFAIAGEDGQFRWAGVEQQGNRIVLSHPEIEAPVQVRYGWADNPDAVLYNGAGLPAGPFEAKVTKR</sequence>
<dbReference type="InterPro" id="IPR005181">
    <property type="entry name" value="SASA"/>
</dbReference>
<evidence type="ECO:0000256" key="1">
    <source>
        <dbReference type="ARBA" id="ARBA00022801"/>
    </source>
</evidence>
<dbReference type="AlphaFoldDB" id="A0A939DN43"/>
<evidence type="ECO:0000259" key="2">
    <source>
        <dbReference type="Pfam" id="PF03629"/>
    </source>
</evidence>
<protein>
    <submittedName>
        <fullName evidence="3">Acetyl esterase</fullName>
    </submittedName>
</protein>
<name>A0A939DN43_9ALTE</name>
<feature type="domain" description="Sialate O-acetylesterase" evidence="2">
    <location>
        <begin position="423"/>
        <end position="527"/>
    </location>
</feature>
<keyword evidence="4" id="KW-1185">Reference proteome</keyword>
<gene>
    <name evidence="3" type="ORF">J0A66_10355</name>
</gene>
<dbReference type="InterPro" id="IPR036514">
    <property type="entry name" value="SGNH_hydro_sf"/>
</dbReference>
<proteinExistence type="predicted"/>
<dbReference type="GO" id="GO:0001681">
    <property type="term" value="F:sialate O-acetylesterase activity"/>
    <property type="evidence" value="ECO:0007669"/>
    <property type="project" value="InterPro"/>
</dbReference>
<dbReference type="SUPFAM" id="SSF49785">
    <property type="entry name" value="Galactose-binding domain-like"/>
    <property type="match status" value="1"/>
</dbReference>
<evidence type="ECO:0000313" key="4">
    <source>
        <dbReference type="Proteomes" id="UP000664654"/>
    </source>
</evidence>
<dbReference type="Gene3D" id="2.60.120.260">
    <property type="entry name" value="Galactose-binding domain-like"/>
    <property type="match status" value="1"/>
</dbReference>
<dbReference type="RefSeq" id="WP_206573743.1">
    <property type="nucleotide sequence ID" value="NZ_JAFKCV010000005.1"/>
</dbReference>
<dbReference type="Gene3D" id="3.40.50.1110">
    <property type="entry name" value="SGNH hydrolase"/>
    <property type="match status" value="1"/>
</dbReference>
<keyword evidence="1" id="KW-0378">Hydrolase</keyword>
<dbReference type="GO" id="GO:0005975">
    <property type="term" value="P:carbohydrate metabolic process"/>
    <property type="evidence" value="ECO:0007669"/>
    <property type="project" value="TreeGrafter"/>
</dbReference>
<dbReference type="PANTHER" id="PTHR22901">
    <property type="entry name" value="SIALATE O-ACETYLESTERASE"/>
    <property type="match status" value="1"/>
</dbReference>
<dbReference type="Proteomes" id="UP000664654">
    <property type="component" value="Unassembled WGS sequence"/>
</dbReference>
<dbReference type="EMBL" id="JAFKCV010000005">
    <property type="protein sequence ID" value="MBN7825624.1"/>
    <property type="molecule type" value="Genomic_DNA"/>
</dbReference>
<organism evidence="3 4">
    <name type="scientific">Bowmanella dokdonensis</name>
    <dbReference type="NCBI Taxonomy" id="751969"/>
    <lineage>
        <taxon>Bacteria</taxon>
        <taxon>Pseudomonadati</taxon>
        <taxon>Pseudomonadota</taxon>
        <taxon>Gammaproteobacteria</taxon>
        <taxon>Alteromonadales</taxon>
        <taxon>Alteromonadaceae</taxon>
        <taxon>Bowmanella</taxon>
    </lineage>
</organism>
<dbReference type="InterPro" id="IPR008979">
    <property type="entry name" value="Galactose-bd-like_sf"/>
</dbReference>
<comment type="caution">
    <text evidence="3">The sequence shown here is derived from an EMBL/GenBank/DDBJ whole genome shotgun (WGS) entry which is preliminary data.</text>
</comment>
<evidence type="ECO:0000313" key="3">
    <source>
        <dbReference type="EMBL" id="MBN7825624.1"/>
    </source>
</evidence>
<dbReference type="Pfam" id="PF03629">
    <property type="entry name" value="SASA"/>
    <property type="match status" value="2"/>
</dbReference>
<reference evidence="3" key="1">
    <citation type="submission" date="2021-03" db="EMBL/GenBank/DDBJ databases">
        <title>novel species isolated from a fishpond in China.</title>
        <authorList>
            <person name="Lu H."/>
            <person name="Cai Z."/>
        </authorList>
    </citation>
    <scope>NUCLEOTIDE SEQUENCE</scope>
    <source>
        <strain evidence="3">JCM 30855</strain>
    </source>
</reference>
<dbReference type="PANTHER" id="PTHR22901:SF0">
    <property type="entry name" value="SIALATE O-ACETYLESTERASE"/>
    <property type="match status" value="1"/>
</dbReference>
<dbReference type="SUPFAM" id="SSF52266">
    <property type="entry name" value="SGNH hydrolase"/>
    <property type="match status" value="1"/>
</dbReference>
<accession>A0A939DN43</accession>